<evidence type="ECO:0000256" key="1">
    <source>
        <dbReference type="ARBA" id="ARBA00004323"/>
    </source>
</evidence>
<organism evidence="11 12">
    <name type="scientific">Aplysia californica</name>
    <name type="common">California sea hare</name>
    <dbReference type="NCBI Taxonomy" id="6500"/>
    <lineage>
        <taxon>Eukaryota</taxon>
        <taxon>Metazoa</taxon>
        <taxon>Spiralia</taxon>
        <taxon>Lophotrochozoa</taxon>
        <taxon>Mollusca</taxon>
        <taxon>Gastropoda</taxon>
        <taxon>Heterobranchia</taxon>
        <taxon>Euthyneura</taxon>
        <taxon>Tectipleura</taxon>
        <taxon>Aplysiida</taxon>
        <taxon>Aplysioidea</taxon>
        <taxon>Aplysiidae</taxon>
        <taxon>Aplysia</taxon>
    </lineage>
</organism>
<sequence>MILNIVPSMNFWQPRAFNYMRVLSLSRRKSIALTTASIVVVLLTINTLVSFKLTVERKEMPEEIALDRSVICPYIKAAQIMPELSTIINTSSPVSEFLSQPVINPHPYGYIHNQAERCQEQQPQILFVVPSATHNFERRKQVRNSRLMEFVKNESNSATLLFFLGFPEFVGRETVGVQTKINHESEKYKDIIQMEFLDVYATTLLKAVSVLKWASTYCYTATYVIRTDDDIRPNVTDVVDVVFRVGEQYDNFVLGSVRTGWGPHRRKRSKWYVSELEYPELTYPPFAPGGLLAYPLVTARLLYEATLRLKFLWVEDVFITGNIIMSPKNLTFVFALFLVTLNAVTLAQEELDVPSEEQAEAEVRQALDVLSENFLEQRRDLDIVKRGWFKKAFNKVKDVFKNPPKVPVPNLPPGILPGIFVREESLNRRDLDIQKRGWFKKTFKKIKKVYKKAQPFIPLVTAVVGKRDMTEFDQRSDPELEEVQEALVTLGSFAALAAEEEAE</sequence>
<proteinExistence type="inferred from homology"/>
<dbReference type="GeneID" id="101845347"/>
<feature type="transmembrane region" description="Helical" evidence="10">
    <location>
        <begin position="30"/>
        <end position="51"/>
    </location>
</feature>
<keyword evidence="8 10" id="KW-0333">Golgi apparatus</keyword>
<evidence type="ECO:0000256" key="4">
    <source>
        <dbReference type="ARBA" id="ARBA00022679"/>
    </source>
</evidence>
<name>A0ABM1A5F2_APLCA</name>
<keyword evidence="5 10" id="KW-0812">Transmembrane</keyword>
<dbReference type="Pfam" id="PF01762">
    <property type="entry name" value="Galactosyl_T"/>
    <property type="match status" value="1"/>
</dbReference>
<evidence type="ECO:0000313" key="12">
    <source>
        <dbReference type="RefSeq" id="XP_012941179.1"/>
    </source>
</evidence>
<dbReference type="PANTHER" id="PTHR11214:SF314">
    <property type="entry name" value="HEXOSYLTRANSFERASE"/>
    <property type="match status" value="1"/>
</dbReference>
<evidence type="ECO:0000256" key="10">
    <source>
        <dbReference type="RuleBase" id="RU363063"/>
    </source>
</evidence>
<dbReference type="PANTHER" id="PTHR11214">
    <property type="entry name" value="BETA-1,3-N-ACETYLGLUCOSAMINYLTRANSFERASE"/>
    <property type="match status" value="1"/>
</dbReference>
<keyword evidence="4" id="KW-0808">Transferase</keyword>
<keyword evidence="3 10" id="KW-0328">Glycosyltransferase</keyword>
<evidence type="ECO:0000256" key="3">
    <source>
        <dbReference type="ARBA" id="ARBA00022676"/>
    </source>
</evidence>
<comment type="subcellular location">
    <subcellularLocation>
        <location evidence="1 10">Golgi apparatus membrane</location>
        <topology evidence="1 10">Single-pass type II membrane protein</topology>
    </subcellularLocation>
</comment>
<accession>A0ABM1A5F2</accession>
<dbReference type="InterPro" id="IPR002659">
    <property type="entry name" value="Glyco_trans_31"/>
</dbReference>
<dbReference type="EC" id="2.4.1.-" evidence="10"/>
<keyword evidence="11" id="KW-1185">Reference proteome</keyword>
<evidence type="ECO:0000313" key="11">
    <source>
        <dbReference type="Proteomes" id="UP000694888"/>
    </source>
</evidence>
<evidence type="ECO:0000256" key="9">
    <source>
        <dbReference type="ARBA" id="ARBA00023136"/>
    </source>
</evidence>
<comment type="similarity">
    <text evidence="2 10">Belongs to the glycosyltransferase 31 family.</text>
</comment>
<dbReference type="RefSeq" id="XP_012941179.1">
    <property type="nucleotide sequence ID" value="XM_013085725.2"/>
</dbReference>
<evidence type="ECO:0000256" key="5">
    <source>
        <dbReference type="ARBA" id="ARBA00022692"/>
    </source>
</evidence>
<evidence type="ECO:0000256" key="8">
    <source>
        <dbReference type="ARBA" id="ARBA00023034"/>
    </source>
</evidence>
<gene>
    <name evidence="12" type="primary">LOC101845347</name>
</gene>
<keyword evidence="6 10" id="KW-0735">Signal-anchor</keyword>
<keyword evidence="7 10" id="KW-1133">Transmembrane helix</keyword>
<protein>
    <recommendedName>
        <fullName evidence="10">Hexosyltransferase</fullName>
        <ecNumber evidence="10">2.4.1.-</ecNumber>
    </recommendedName>
</protein>
<dbReference type="Proteomes" id="UP000694888">
    <property type="component" value="Unplaced"/>
</dbReference>
<keyword evidence="9 10" id="KW-0472">Membrane</keyword>
<reference evidence="12" key="1">
    <citation type="submission" date="2025-08" db="UniProtKB">
        <authorList>
            <consortium name="RefSeq"/>
        </authorList>
    </citation>
    <scope>IDENTIFICATION</scope>
</reference>
<evidence type="ECO:0000256" key="7">
    <source>
        <dbReference type="ARBA" id="ARBA00022989"/>
    </source>
</evidence>
<evidence type="ECO:0000256" key="2">
    <source>
        <dbReference type="ARBA" id="ARBA00008661"/>
    </source>
</evidence>
<evidence type="ECO:0000256" key="6">
    <source>
        <dbReference type="ARBA" id="ARBA00022968"/>
    </source>
</evidence>